<reference evidence="12" key="1">
    <citation type="journal article" date="2020" name="mSystems">
        <title>Genome- and Community-Level Interaction Insights into Carbon Utilization and Element Cycling Functions of Hydrothermarchaeota in Hydrothermal Sediment.</title>
        <authorList>
            <person name="Zhou Z."/>
            <person name="Liu Y."/>
            <person name="Xu W."/>
            <person name="Pan J."/>
            <person name="Luo Z.H."/>
            <person name="Li M."/>
        </authorList>
    </citation>
    <scope>NUCLEOTIDE SEQUENCE [LARGE SCALE GENOMIC DNA]</scope>
    <source>
        <strain evidence="13">SpSt-10</strain>
        <strain evidence="12">SpSt-62</strain>
        <strain evidence="11">SpSt-97</strain>
    </source>
</reference>
<dbReference type="InterPro" id="IPR017449">
    <property type="entry name" value="Pro-tRNA_synth_II"/>
</dbReference>
<dbReference type="InterPro" id="IPR002316">
    <property type="entry name" value="Pro-tRNA-ligase_IIa"/>
</dbReference>
<feature type="domain" description="Aminoacyl-transfer RNA synthetases class-II family profile" evidence="10">
    <location>
        <begin position="40"/>
        <end position="277"/>
    </location>
</feature>
<dbReference type="Gene3D" id="3.30.930.10">
    <property type="entry name" value="Bira Bifunctional Protein, Domain 2"/>
    <property type="match status" value="1"/>
</dbReference>
<comment type="catalytic activity">
    <reaction evidence="8 9">
        <text>tRNA(Pro) + L-proline + ATP = L-prolyl-tRNA(Pro) + AMP + diphosphate</text>
        <dbReference type="Rhea" id="RHEA:14305"/>
        <dbReference type="Rhea" id="RHEA-COMP:9700"/>
        <dbReference type="Rhea" id="RHEA-COMP:9702"/>
        <dbReference type="ChEBI" id="CHEBI:30616"/>
        <dbReference type="ChEBI" id="CHEBI:33019"/>
        <dbReference type="ChEBI" id="CHEBI:60039"/>
        <dbReference type="ChEBI" id="CHEBI:78442"/>
        <dbReference type="ChEBI" id="CHEBI:78532"/>
        <dbReference type="ChEBI" id="CHEBI:456215"/>
        <dbReference type="EC" id="6.1.1.15"/>
    </reaction>
</comment>
<keyword evidence="7 9" id="KW-0030">Aminoacyl-tRNA synthetase</keyword>
<dbReference type="Pfam" id="PF00587">
    <property type="entry name" value="tRNA-synt_2b"/>
    <property type="match status" value="1"/>
</dbReference>
<comment type="domain">
    <text evidence="9">Consists of three domains: the N-terminal catalytic domain, the anticodon-binding domain and the C-terminal extension.</text>
</comment>
<keyword evidence="2 9" id="KW-0963">Cytoplasm</keyword>
<sequence length="472" mass="54967">MLPPKSDFSEWFHELIQQAQIMDIRYPVKGLYVWLPFGFKLRNLVYKKLREIMDRDHDEVYFPALIPETELRKEGEHIKGFEDEVYWITHGGLDELDVKLALRPTSETAIYPMFKLWIRSHADLPLRIYQIVNVFRYETKHTRPLIRLREITSFKEAHTAHRDYKEAEENVKMAVKLYKEFYDSLAIPYLIIKRPKWDKFPGADYSIAFDTIMPDGRTMQIGTVHHLADNFAKTFDIKYETPNGDHAYVHQTCYGISERCIAALISIHGDDLGLILPFDFAPYQFVIIPILYKGKEEAVIDHSRKIFEKLKEMGYSVILDDSDDRPGAKYYKWEMFGVPIRIEIGPKEVENGEIVVSFRDERVKRKMKADELSRDVIEKWSSEMFERLKERAYKNMIEKIKFSEKVEEIAEFMGQGVSLFYLCDGGCGRDLEDIIKAGILGEVLEAPVDVPKEGKCILCGRDGKLNAAAKSY</sequence>
<dbReference type="SUPFAM" id="SSF55681">
    <property type="entry name" value="Class II aaRS and biotin synthetases"/>
    <property type="match status" value="1"/>
</dbReference>
<keyword evidence="4 9" id="KW-0547">Nucleotide-binding</keyword>
<accession>A0A7C4WE94</accession>
<dbReference type="GO" id="GO:0004827">
    <property type="term" value="F:proline-tRNA ligase activity"/>
    <property type="evidence" value="ECO:0007669"/>
    <property type="project" value="UniProtKB-UniRule"/>
</dbReference>
<evidence type="ECO:0000313" key="12">
    <source>
        <dbReference type="EMBL" id="HGU59823.1"/>
    </source>
</evidence>
<dbReference type="EMBL" id="DTPI01000033">
    <property type="protein sequence ID" value="HGE66923.1"/>
    <property type="molecule type" value="Genomic_DNA"/>
</dbReference>
<dbReference type="InterPro" id="IPR002314">
    <property type="entry name" value="aa-tRNA-synt_IIb"/>
</dbReference>
<dbReference type="PANTHER" id="PTHR43382:SF2">
    <property type="entry name" value="BIFUNCTIONAL GLUTAMATE_PROLINE--TRNA LIGASE"/>
    <property type="match status" value="1"/>
</dbReference>
<dbReference type="GO" id="GO:0005737">
    <property type="term" value="C:cytoplasm"/>
    <property type="evidence" value="ECO:0007669"/>
    <property type="project" value="UniProtKB-SubCell"/>
</dbReference>
<dbReference type="InterPro" id="IPR004499">
    <property type="entry name" value="Pro-tRNA-ligase_IIa_arc-type"/>
</dbReference>
<dbReference type="Gene3D" id="3.40.50.800">
    <property type="entry name" value="Anticodon-binding domain"/>
    <property type="match status" value="1"/>
</dbReference>
<dbReference type="GO" id="GO:0017101">
    <property type="term" value="C:aminoacyl-tRNA synthetase multienzyme complex"/>
    <property type="evidence" value="ECO:0007669"/>
    <property type="project" value="TreeGrafter"/>
</dbReference>
<dbReference type="InterPro" id="IPR036621">
    <property type="entry name" value="Anticodon-bd_dom_sf"/>
</dbReference>
<dbReference type="InterPro" id="IPR045864">
    <property type="entry name" value="aa-tRNA-synth_II/BPL/LPL"/>
</dbReference>
<dbReference type="PROSITE" id="PS50862">
    <property type="entry name" value="AA_TRNA_LIGASE_II"/>
    <property type="match status" value="1"/>
</dbReference>
<keyword evidence="5 9" id="KW-0067">ATP-binding</keyword>
<evidence type="ECO:0000256" key="8">
    <source>
        <dbReference type="ARBA" id="ARBA00047671"/>
    </source>
</evidence>
<comment type="subunit">
    <text evidence="9">Homodimer.</text>
</comment>
<dbReference type="SMART" id="SM00946">
    <property type="entry name" value="ProRS-C_1"/>
    <property type="match status" value="1"/>
</dbReference>
<name>A0A7C4WE94_9EURY</name>
<dbReference type="EC" id="6.1.1.15" evidence="9"/>
<dbReference type="PRINTS" id="PR01046">
    <property type="entry name" value="TRNASYNTHPRO"/>
</dbReference>
<dbReference type="CDD" id="cd00778">
    <property type="entry name" value="ProRS_core_arch_euk"/>
    <property type="match status" value="1"/>
</dbReference>
<dbReference type="SUPFAM" id="SSF52954">
    <property type="entry name" value="Class II aaRS ABD-related"/>
    <property type="match status" value="1"/>
</dbReference>
<evidence type="ECO:0000256" key="9">
    <source>
        <dbReference type="HAMAP-Rule" id="MF_01571"/>
    </source>
</evidence>
<dbReference type="SUPFAM" id="SSF64586">
    <property type="entry name" value="C-terminal domain of ProRS"/>
    <property type="match status" value="1"/>
</dbReference>
<comment type="caution">
    <text evidence="12">The sequence shown here is derived from an EMBL/GenBank/DDBJ whole genome shotgun (WGS) entry which is preliminary data.</text>
</comment>
<evidence type="ECO:0000256" key="2">
    <source>
        <dbReference type="ARBA" id="ARBA00022490"/>
    </source>
</evidence>
<dbReference type="NCBIfam" id="TIGR00408">
    <property type="entry name" value="proS_fam_I"/>
    <property type="match status" value="1"/>
</dbReference>
<dbReference type="GO" id="GO:0006433">
    <property type="term" value="P:prolyl-tRNA aminoacylation"/>
    <property type="evidence" value="ECO:0007669"/>
    <property type="project" value="UniProtKB-UniRule"/>
</dbReference>
<dbReference type="HAMAP" id="MF_01571">
    <property type="entry name" value="Pro_tRNA_synth_type3"/>
    <property type="match status" value="1"/>
</dbReference>
<evidence type="ECO:0000256" key="5">
    <source>
        <dbReference type="ARBA" id="ARBA00022840"/>
    </source>
</evidence>
<evidence type="ECO:0000313" key="11">
    <source>
        <dbReference type="EMBL" id="HGE66923.1"/>
    </source>
</evidence>
<proteinExistence type="inferred from homology"/>
<comment type="similarity">
    <text evidence="9">Belongs to the class-II aminoacyl-tRNA synthetase family. ProS type 3 subfamily.</text>
</comment>
<dbReference type="InterPro" id="IPR006195">
    <property type="entry name" value="aa-tRNA-synth_II"/>
</dbReference>
<evidence type="ECO:0000256" key="7">
    <source>
        <dbReference type="ARBA" id="ARBA00023146"/>
    </source>
</evidence>
<dbReference type="InterPro" id="IPR016061">
    <property type="entry name" value="Pro-tRNA_ligase_II_C"/>
</dbReference>
<dbReference type="FunFam" id="3.30.930.10:FF:000037">
    <property type="entry name" value="Proline--tRNA ligase"/>
    <property type="match status" value="1"/>
</dbReference>
<dbReference type="InterPro" id="IPR033721">
    <property type="entry name" value="ProRS_core_arch_euk"/>
</dbReference>
<protein>
    <recommendedName>
        <fullName evidence="9">Proline--tRNA ligase</fullName>
        <ecNumber evidence="9">6.1.1.15</ecNumber>
    </recommendedName>
    <alternativeName>
        <fullName evidence="9">Prolyl-tRNA synthetase</fullName>
        <shortName evidence="9">ProRS</shortName>
    </alternativeName>
</protein>
<organism evidence="12">
    <name type="scientific">Geoglobus ahangari</name>
    <dbReference type="NCBI Taxonomy" id="113653"/>
    <lineage>
        <taxon>Archaea</taxon>
        <taxon>Methanobacteriati</taxon>
        <taxon>Methanobacteriota</taxon>
        <taxon>Archaeoglobi</taxon>
        <taxon>Archaeoglobales</taxon>
        <taxon>Archaeoglobaceae</taxon>
        <taxon>Geoglobus</taxon>
    </lineage>
</organism>
<evidence type="ECO:0000256" key="6">
    <source>
        <dbReference type="ARBA" id="ARBA00022917"/>
    </source>
</evidence>
<evidence type="ECO:0000313" key="13">
    <source>
        <dbReference type="EMBL" id="HHF47926.1"/>
    </source>
</evidence>
<keyword evidence="3 9" id="KW-0436">Ligase</keyword>
<keyword evidence="6 9" id="KW-0648">Protein biosynthesis</keyword>
<gene>
    <name evidence="9 12" type="primary">proS</name>
    <name evidence="13" type="ORF">ENL48_01610</name>
    <name evidence="12" type="ORF">ENT89_06720</name>
    <name evidence="11" type="ORF">ENX77_07425</name>
</gene>
<evidence type="ECO:0000259" key="10">
    <source>
        <dbReference type="PROSITE" id="PS50862"/>
    </source>
</evidence>
<dbReference type="EMBL" id="DRUC01000029">
    <property type="protein sequence ID" value="HHF47926.1"/>
    <property type="molecule type" value="Genomic_DNA"/>
</dbReference>
<evidence type="ECO:0000256" key="4">
    <source>
        <dbReference type="ARBA" id="ARBA00022741"/>
    </source>
</evidence>
<dbReference type="AlphaFoldDB" id="A0A7C4WE94"/>
<comment type="subcellular location">
    <subcellularLocation>
        <location evidence="1 9">Cytoplasm</location>
    </subcellularLocation>
</comment>
<dbReference type="GO" id="GO:0005524">
    <property type="term" value="F:ATP binding"/>
    <property type="evidence" value="ECO:0007669"/>
    <property type="project" value="UniProtKB-UniRule"/>
</dbReference>
<dbReference type="PANTHER" id="PTHR43382">
    <property type="entry name" value="PROLYL-TRNA SYNTHETASE"/>
    <property type="match status" value="1"/>
</dbReference>
<evidence type="ECO:0000256" key="1">
    <source>
        <dbReference type="ARBA" id="ARBA00004496"/>
    </source>
</evidence>
<dbReference type="InterPro" id="IPR004154">
    <property type="entry name" value="Anticodon-bd"/>
</dbReference>
<dbReference type="Pfam" id="PF03129">
    <property type="entry name" value="HGTP_anticodon"/>
    <property type="match status" value="1"/>
</dbReference>
<comment type="function">
    <text evidence="9">Catalyzes the attachment of proline to tRNA(Pro) in a two-step reaction: proline is first activated by ATP to form Pro-AMP and then transferred to the acceptor end of tRNA(Pro).</text>
</comment>
<dbReference type="EMBL" id="DTAK01000049">
    <property type="protein sequence ID" value="HGU59823.1"/>
    <property type="molecule type" value="Genomic_DNA"/>
</dbReference>
<evidence type="ECO:0000256" key="3">
    <source>
        <dbReference type="ARBA" id="ARBA00022598"/>
    </source>
</evidence>